<sequence>MDKYINWDETWQVLEDRDRDRIDETTAFNRLINIFKQAHGSYLLQNGKIVFRENYDLMDYRYSTSVIGSDNKDWKVEQSKKLSDRINEERDVLAFYLDRINSTFKSYSPIFLELLYDRYFDDMTVREILKKREINNKRYYYVIESSEYLFKEATLILKPSPQITEHIEMLEKRAKERQIKLVNSWAEKILSVDFDDEETIKTIK</sequence>
<dbReference type="EMBL" id="JAUSUR010000010">
    <property type="protein sequence ID" value="MDQ0363238.1"/>
    <property type="molecule type" value="Genomic_DNA"/>
</dbReference>
<accession>A0ABU0E8L2</accession>
<evidence type="ECO:0000313" key="2">
    <source>
        <dbReference type="Proteomes" id="UP001230220"/>
    </source>
</evidence>
<evidence type="ECO:0000313" key="1">
    <source>
        <dbReference type="EMBL" id="MDQ0363238.1"/>
    </source>
</evidence>
<proteinExistence type="predicted"/>
<dbReference type="RefSeq" id="WP_307412057.1">
    <property type="nucleotide sequence ID" value="NZ_JAUSUR010000010.1"/>
</dbReference>
<comment type="caution">
    <text evidence="1">The sequence shown here is derived from an EMBL/GenBank/DDBJ whole genome shotgun (WGS) entry which is preliminary data.</text>
</comment>
<dbReference type="Proteomes" id="UP001230220">
    <property type="component" value="Unassembled WGS sequence"/>
</dbReference>
<protein>
    <submittedName>
        <fullName evidence="1">Uncharacterized protein</fullName>
    </submittedName>
</protein>
<organism evidence="1 2">
    <name type="scientific">Breznakia pachnodae</name>
    <dbReference type="NCBI Taxonomy" id="265178"/>
    <lineage>
        <taxon>Bacteria</taxon>
        <taxon>Bacillati</taxon>
        <taxon>Bacillota</taxon>
        <taxon>Erysipelotrichia</taxon>
        <taxon>Erysipelotrichales</taxon>
        <taxon>Erysipelotrichaceae</taxon>
        <taxon>Breznakia</taxon>
    </lineage>
</organism>
<keyword evidence="2" id="KW-1185">Reference proteome</keyword>
<gene>
    <name evidence="1" type="ORF">J2S15_003999</name>
</gene>
<reference evidence="1 2" key="1">
    <citation type="submission" date="2023-07" db="EMBL/GenBank/DDBJ databases">
        <title>Genomic Encyclopedia of Type Strains, Phase IV (KMG-IV): sequencing the most valuable type-strain genomes for metagenomic binning, comparative biology and taxonomic classification.</title>
        <authorList>
            <person name="Goeker M."/>
        </authorList>
    </citation>
    <scope>NUCLEOTIDE SEQUENCE [LARGE SCALE GENOMIC DNA]</scope>
    <source>
        <strain evidence="1 2">DSM 16784</strain>
    </source>
</reference>
<name>A0ABU0E8L2_9FIRM</name>